<dbReference type="Proteomes" id="UP000756346">
    <property type="component" value="Unassembled WGS sequence"/>
</dbReference>
<accession>A0A9P9BP63</accession>
<comment type="caution">
    <text evidence="5">The sequence shown here is derived from an EMBL/GenBank/DDBJ whole genome shotgun (WGS) entry which is preliminary data.</text>
</comment>
<evidence type="ECO:0000313" key="6">
    <source>
        <dbReference type="Proteomes" id="UP000756346"/>
    </source>
</evidence>
<dbReference type="PROSITE" id="PS51891">
    <property type="entry name" value="CENP_V_GFA"/>
    <property type="match status" value="2"/>
</dbReference>
<evidence type="ECO:0000256" key="2">
    <source>
        <dbReference type="ARBA" id="ARBA00022723"/>
    </source>
</evidence>
<proteinExistence type="inferred from homology"/>
<keyword evidence="2" id="KW-0479">Metal-binding</keyword>
<dbReference type="PANTHER" id="PTHR28620:SF1">
    <property type="entry name" value="CENP-V_GFA DOMAIN-CONTAINING PROTEIN"/>
    <property type="match status" value="1"/>
</dbReference>
<dbReference type="PANTHER" id="PTHR28620">
    <property type="entry name" value="CENTROMERE PROTEIN V"/>
    <property type="match status" value="1"/>
</dbReference>
<evidence type="ECO:0000256" key="1">
    <source>
        <dbReference type="ARBA" id="ARBA00005495"/>
    </source>
</evidence>
<dbReference type="GeneID" id="70191035"/>
<comment type="similarity">
    <text evidence="1">Belongs to the Gfa family.</text>
</comment>
<dbReference type="GO" id="GO:0016846">
    <property type="term" value="F:carbon-sulfur lyase activity"/>
    <property type="evidence" value="ECO:0007669"/>
    <property type="project" value="InterPro"/>
</dbReference>
<feature type="domain" description="CENP-V/GFA" evidence="4">
    <location>
        <begin position="9"/>
        <end position="123"/>
    </location>
</feature>
<feature type="domain" description="CENP-V/GFA" evidence="4">
    <location>
        <begin position="151"/>
        <end position="294"/>
    </location>
</feature>
<dbReference type="InterPro" id="IPR052355">
    <property type="entry name" value="CENP-V-like"/>
</dbReference>
<reference evidence="5" key="1">
    <citation type="journal article" date="2021" name="Nat. Commun.">
        <title>Genetic determinants of endophytism in the Arabidopsis root mycobiome.</title>
        <authorList>
            <person name="Mesny F."/>
            <person name="Miyauchi S."/>
            <person name="Thiergart T."/>
            <person name="Pickel B."/>
            <person name="Atanasova L."/>
            <person name="Karlsson M."/>
            <person name="Huettel B."/>
            <person name="Barry K.W."/>
            <person name="Haridas S."/>
            <person name="Chen C."/>
            <person name="Bauer D."/>
            <person name="Andreopoulos W."/>
            <person name="Pangilinan J."/>
            <person name="LaButti K."/>
            <person name="Riley R."/>
            <person name="Lipzen A."/>
            <person name="Clum A."/>
            <person name="Drula E."/>
            <person name="Henrissat B."/>
            <person name="Kohler A."/>
            <person name="Grigoriev I.V."/>
            <person name="Martin F.M."/>
            <person name="Hacquard S."/>
        </authorList>
    </citation>
    <scope>NUCLEOTIDE SEQUENCE</scope>
    <source>
        <strain evidence="5">MPI-CAGE-CH-0230</strain>
    </source>
</reference>
<keyword evidence="3" id="KW-0862">Zinc</keyword>
<dbReference type="SUPFAM" id="SSF51316">
    <property type="entry name" value="Mss4-like"/>
    <property type="match status" value="2"/>
</dbReference>
<dbReference type="InterPro" id="IPR011057">
    <property type="entry name" value="Mss4-like_sf"/>
</dbReference>
<dbReference type="AlphaFoldDB" id="A0A9P9BP63"/>
<sequence length="294" mass="32513">MAEQPLNTYRGNCHCGMFVYEVDLPGISSVSECNCSLCSKRGYLWVYPSSPGQFRVVKGDEDALTSYAFSSTHYKFCPHCGTGVLSRTPTAPPHLAIGINAHAIQELDTWSVERQPYVLELFDGAAMGSNYEHPRYTGSLPAEEIGGSRIHSGSCHCGRVQVALSSKPIDETFPEPVVECKCSICERNAYIWVSPLGVHVILHGNGEDIGRYLCSRRVMAKTFCKTCGVPLTNMPVELPEEERQALSDEDQKGYAMIKLMHPVNVRVLEGIDLKKLKIMRLTAGLDLQPVYVNP</sequence>
<organism evidence="5 6">
    <name type="scientific">Microdochium trichocladiopsis</name>
    <dbReference type="NCBI Taxonomy" id="1682393"/>
    <lineage>
        <taxon>Eukaryota</taxon>
        <taxon>Fungi</taxon>
        <taxon>Dikarya</taxon>
        <taxon>Ascomycota</taxon>
        <taxon>Pezizomycotina</taxon>
        <taxon>Sordariomycetes</taxon>
        <taxon>Xylariomycetidae</taxon>
        <taxon>Xylariales</taxon>
        <taxon>Microdochiaceae</taxon>
        <taxon>Microdochium</taxon>
    </lineage>
</organism>
<dbReference type="Gene3D" id="2.170.150.70">
    <property type="match status" value="2"/>
</dbReference>
<name>A0A9P9BP63_9PEZI</name>
<evidence type="ECO:0000259" key="4">
    <source>
        <dbReference type="PROSITE" id="PS51891"/>
    </source>
</evidence>
<evidence type="ECO:0000313" key="5">
    <source>
        <dbReference type="EMBL" id="KAH7021568.1"/>
    </source>
</evidence>
<evidence type="ECO:0000256" key="3">
    <source>
        <dbReference type="ARBA" id="ARBA00022833"/>
    </source>
</evidence>
<dbReference type="InterPro" id="IPR006913">
    <property type="entry name" value="CENP-V/GFA"/>
</dbReference>
<dbReference type="EMBL" id="JAGTJQ010000010">
    <property type="protein sequence ID" value="KAH7021568.1"/>
    <property type="molecule type" value="Genomic_DNA"/>
</dbReference>
<dbReference type="RefSeq" id="XP_046007769.1">
    <property type="nucleotide sequence ID" value="XM_046161489.1"/>
</dbReference>
<gene>
    <name evidence="5" type="ORF">B0I36DRAFT_394199</name>
</gene>
<keyword evidence="6" id="KW-1185">Reference proteome</keyword>
<dbReference type="OrthoDB" id="2993351at2759"/>
<protein>
    <submittedName>
        <fullName evidence="5">Glutathione-dependent formaldehyde-activating enzyme</fullName>
    </submittedName>
</protein>
<dbReference type="Pfam" id="PF04828">
    <property type="entry name" value="GFA"/>
    <property type="match status" value="2"/>
</dbReference>
<dbReference type="GO" id="GO:0046872">
    <property type="term" value="F:metal ion binding"/>
    <property type="evidence" value="ECO:0007669"/>
    <property type="project" value="UniProtKB-KW"/>
</dbReference>